<accession>A0ACB9SK64</accession>
<sequence>MQVVCDNYLKKRDVFIGYPGSVHDSRVLRTSPLFEDMPNKCADKYLLGDSGHPCLRHLITAYPDRGQLGRKYLIQNTLYHIKLRKIPDIVHFIRACCVLHNLAICDNFDEGNVCVNEIFANVGNYIEEAKEKVIHDREGIEYRDFLVRNVIVL</sequence>
<gene>
    <name evidence="1" type="ORF">MML48_9g00000481</name>
</gene>
<keyword evidence="1" id="KW-0255">Endonuclease</keyword>
<comment type="caution">
    <text evidence="1">The sequence shown here is derived from an EMBL/GenBank/DDBJ whole genome shotgun (WGS) entry which is preliminary data.</text>
</comment>
<proteinExistence type="predicted"/>
<keyword evidence="2" id="KW-1185">Reference proteome</keyword>
<organism evidence="1 2">
    <name type="scientific">Holotrichia oblita</name>
    <name type="common">Chafer beetle</name>
    <dbReference type="NCBI Taxonomy" id="644536"/>
    <lineage>
        <taxon>Eukaryota</taxon>
        <taxon>Metazoa</taxon>
        <taxon>Ecdysozoa</taxon>
        <taxon>Arthropoda</taxon>
        <taxon>Hexapoda</taxon>
        <taxon>Insecta</taxon>
        <taxon>Pterygota</taxon>
        <taxon>Neoptera</taxon>
        <taxon>Endopterygota</taxon>
        <taxon>Coleoptera</taxon>
        <taxon>Polyphaga</taxon>
        <taxon>Scarabaeiformia</taxon>
        <taxon>Scarabaeidae</taxon>
        <taxon>Melolonthinae</taxon>
        <taxon>Holotrichia</taxon>
    </lineage>
</organism>
<protein>
    <submittedName>
        <fullName evidence="1">Dde superfamily endonuclease</fullName>
    </submittedName>
</protein>
<keyword evidence="1" id="KW-0540">Nuclease</keyword>
<dbReference type="Proteomes" id="UP001056778">
    <property type="component" value="Chromosome 9"/>
</dbReference>
<dbReference type="EMBL" id="CM043023">
    <property type="protein sequence ID" value="KAI4455513.1"/>
    <property type="molecule type" value="Genomic_DNA"/>
</dbReference>
<evidence type="ECO:0000313" key="1">
    <source>
        <dbReference type="EMBL" id="KAI4455513.1"/>
    </source>
</evidence>
<name>A0ACB9SK64_HOLOL</name>
<evidence type="ECO:0000313" key="2">
    <source>
        <dbReference type="Proteomes" id="UP001056778"/>
    </source>
</evidence>
<reference evidence="1" key="1">
    <citation type="submission" date="2022-04" db="EMBL/GenBank/DDBJ databases">
        <title>Chromosome-scale genome assembly of Holotrichia oblita Faldermann.</title>
        <authorList>
            <person name="Rongchong L."/>
        </authorList>
    </citation>
    <scope>NUCLEOTIDE SEQUENCE</scope>
    <source>
        <strain evidence="1">81SQS9</strain>
    </source>
</reference>
<keyword evidence="1" id="KW-0378">Hydrolase</keyword>